<dbReference type="PANTHER" id="PTHR45660:SF13">
    <property type="entry name" value="HISTONE-LYSINE N-METHYLTRANSFERASE SETMAR"/>
    <property type="match status" value="1"/>
</dbReference>
<dbReference type="PROSITE" id="PS50280">
    <property type="entry name" value="SET"/>
    <property type="match status" value="1"/>
</dbReference>
<dbReference type="InterPro" id="IPR051357">
    <property type="entry name" value="H3K9_HMTase_SUVAR3-9"/>
</dbReference>
<protein>
    <submittedName>
        <fullName evidence="2">SET domain-containing protein-lysine N-methyltransferase</fullName>
    </submittedName>
</protein>
<dbReference type="Gene3D" id="2.170.270.10">
    <property type="entry name" value="SET domain"/>
    <property type="match status" value="1"/>
</dbReference>
<evidence type="ECO:0000259" key="1">
    <source>
        <dbReference type="PROSITE" id="PS50280"/>
    </source>
</evidence>
<sequence>MLYLYDDKTSSVKPLPVAEVEQRLSFHYLSHIVFEDERILEKINDLCRRVYLEWEINREKKWLAAFYKPHIDSLYFAPVYIKWIGVEAGYGLFARKPIPPSSYIGEYTGVVRRWRWLKAEENNYRFRYQISEYKRPHFFVDAEQSGNYARFINHSEMPNIEAVTITYGPVARIIFRSLQYIAPDEQIVLNYGKSYWKRRPSPQKF</sequence>
<evidence type="ECO:0000313" key="2">
    <source>
        <dbReference type="EMBL" id="MBN4066575.1"/>
    </source>
</evidence>
<dbReference type="Proteomes" id="UP000722121">
    <property type="component" value="Unassembled WGS sequence"/>
</dbReference>
<dbReference type="EMBL" id="JAFITR010000007">
    <property type="protein sequence ID" value="MBN4066575.1"/>
    <property type="molecule type" value="Genomic_DNA"/>
</dbReference>
<feature type="domain" description="SET" evidence="1">
    <location>
        <begin position="77"/>
        <end position="192"/>
    </location>
</feature>
<name>A0ABS3AQL2_9BACT</name>
<dbReference type="Pfam" id="PF00856">
    <property type="entry name" value="SET"/>
    <property type="match status" value="1"/>
</dbReference>
<evidence type="ECO:0000313" key="3">
    <source>
        <dbReference type="Proteomes" id="UP000722121"/>
    </source>
</evidence>
<dbReference type="InterPro" id="IPR001214">
    <property type="entry name" value="SET_dom"/>
</dbReference>
<dbReference type="SMART" id="SM00317">
    <property type="entry name" value="SET"/>
    <property type="match status" value="1"/>
</dbReference>
<organism evidence="2 3">
    <name type="scientific">Simkania negevensis</name>
    <dbReference type="NCBI Taxonomy" id="83561"/>
    <lineage>
        <taxon>Bacteria</taxon>
        <taxon>Pseudomonadati</taxon>
        <taxon>Chlamydiota</taxon>
        <taxon>Chlamydiia</taxon>
        <taxon>Parachlamydiales</taxon>
        <taxon>Simkaniaceae</taxon>
        <taxon>Simkania</taxon>
    </lineage>
</organism>
<proteinExistence type="predicted"/>
<accession>A0ABS3AQL2</accession>
<comment type="caution">
    <text evidence="2">The sequence shown here is derived from an EMBL/GenBank/DDBJ whole genome shotgun (WGS) entry which is preliminary data.</text>
</comment>
<reference evidence="2 3" key="1">
    <citation type="submission" date="2021-02" db="EMBL/GenBank/DDBJ databases">
        <title>Activity-based single-cell genomes from oceanic crustal fluid captures similar information to metagenomic and metatranscriptomic surveys with orders of magnitude less sampling.</title>
        <authorList>
            <person name="D'Angelo T.S."/>
            <person name="Orcutt B.N."/>
        </authorList>
    </citation>
    <scope>NUCLEOTIDE SEQUENCE [LARGE SCALE GENOMIC DNA]</scope>
    <source>
        <strain evidence="2">AH-315-G07</strain>
    </source>
</reference>
<gene>
    <name evidence="2" type="ORF">JYU14_00635</name>
</gene>
<dbReference type="PANTHER" id="PTHR45660">
    <property type="entry name" value="HISTONE-LYSINE N-METHYLTRANSFERASE SETMAR"/>
    <property type="match status" value="1"/>
</dbReference>
<keyword evidence="3" id="KW-1185">Reference proteome</keyword>
<dbReference type="SUPFAM" id="SSF82199">
    <property type="entry name" value="SET domain"/>
    <property type="match status" value="1"/>
</dbReference>
<dbReference type="InterPro" id="IPR046341">
    <property type="entry name" value="SET_dom_sf"/>
</dbReference>